<evidence type="ECO:0000313" key="2">
    <source>
        <dbReference type="EMBL" id="NAS22464.1"/>
    </source>
</evidence>
<evidence type="ECO:0000313" key="3">
    <source>
        <dbReference type="Proteomes" id="UP000479526"/>
    </source>
</evidence>
<gene>
    <name evidence="2" type="ORF">GT755_12305</name>
</gene>
<sequence>MPRTEARIFTTIWDDPDYLKLPPGPQRLYLFLISQPDLSYCGLIALRARRWAQKAPGLTPADVLEDLLVLAEGERPFVLVDEDTEEVLVRSLVRRDRVYKQPNVLKSARESASLIESPMLRAALRAELQRIPLADVGSDIARSVLTGFLGDLMEGSPNPSADPSDNPPAKPSRKGSRNPSPNPSGNPSQGKGEKYGEQESTSPSPSSPFPGTSSSATPSTDGDECSEEGAVQSDLSPELVAAIDRVCDHLANRVVDNGSKPPTISKRWRDAARLMLTADKRTEEQIHRAIDWCQDDEFWRGNILSLPTLRAKYDQLRLQASRPSRGSPRPAARGDSGPHLPAQDYSNVRL</sequence>
<dbReference type="EMBL" id="WXEW01000003">
    <property type="protein sequence ID" value="NAS22464.1"/>
    <property type="molecule type" value="Genomic_DNA"/>
</dbReference>
<feature type="region of interest" description="Disordered" evidence="1">
    <location>
        <begin position="319"/>
        <end position="350"/>
    </location>
</feature>
<feature type="region of interest" description="Disordered" evidence="1">
    <location>
        <begin position="152"/>
        <end position="233"/>
    </location>
</feature>
<dbReference type="Proteomes" id="UP000479526">
    <property type="component" value="Unassembled WGS sequence"/>
</dbReference>
<dbReference type="RefSeq" id="WP_161479832.1">
    <property type="nucleotide sequence ID" value="NZ_WXEW01000003.1"/>
</dbReference>
<reference evidence="2 3" key="1">
    <citation type="submission" date="2020-01" db="EMBL/GenBank/DDBJ databases">
        <title>Herbidospora sp. NEAU-GS84 nov., a novel actinomycete isolated from soil.</title>
        <authorList>
            <person name="Han L."/>
        </authorList>
    </citation>
    <scope>NUCLEOTIDE SEQUENCE [LARGE SCALE GENOMIC DNA]</scope>
    <source>
        <strain evidence="2 3">NEAU-GS84</strain>
    </source>
</reference>
<name>A0A7C9JBI7_9ACTN</name>
<comment type="caution">
    <text evidence="2">The sequence shown here is derived from an EMBL/GenBank/DDBJ whole genome shotgun (WGS) entry which is preliminary data.</text>
</comment>
<protein>
    <submittedName>
        <fullName evidence="2">Uncharacterized protein</fullName>
    </submittedName>
</protein>
<proteinExistence type="predicted"/>
<organism evidence="2 3">
    <name type="scientific">Herbidospora solisilvae</name>
    <dbReference type="NCBI Taxonomy" id="2696284"/>
    <lineage>
        <taxon>Bacteria</taxon>
        <taxon>Bacillati</taxon>
        <taxon>Actinomycetota</taxon>
        <taxon>Actinomycetes</taxon>
        <taxon>Streptosporangiales</taxon>
        <taxon>Streptosporangiaceae</taxon>
        <taxon>Herbidospora</taxon>
    </lineage>
</organism>
<dbReference type="AlphaFoldDB" id="A0A7C9JBI7"/>
<feature type="compositionally biased region" description="Low complexity" evidence="1">
    <location>
        <begin position="320"/>
        <end position="334"/>
    </location>
</feature>
<keyword evidence="3" id="KW-1185">Reference proteome</keyword>
<accession>A0A7C9JBI7</accession>
<feature type="compositionally biased region" description="Low complexity" evidence="1">
    <location>
        <begin position="177"/>
        <end position="188"/>
    </location>
</feature>
<feature type="compositionally biased region" description="Low complexity" evidence="1">
    <location>
        <begin position="200"/>
        <end position="220"/>
    </location>
</feature>
<evidence type="ECO:0000256" key="1">
    <source>
        <dbReference type="SAM" id="MobiDB-lite"/>
    </source>
</evidence>